<dbReference type="GO" id="GO:0008270">
    <property type="term" value="F:zinc ion binding"/>
    <property type="evidence" value="ECO:0007669"/>
    <property type="project" value="UniProtKB-KW"/>
</dbReference>
<evidence type="ECO:0000256" key="1">
    <source>
        <dbReference type="ARBA" id="ARBA00004123"/>
    </source>
</evidence>
<dbReference type="CDD" id="cd19174">
    <property type="entry name" value="SET_ASH1L"/>
    <property type="match status" value="1"/>
</dbReference>
<dbReference type="FunFam" id="3.30.40.10:FF:000113">
    <property type="entry name" value="Histone-lysine N-methyltransferase"/>
    <property type="match status" value="1"/>
</dbReference>
<dbReference type="InterPro" id="IPR011011">
    <property type="entry name" value="Znf_FYVE_PHD"/>
</dbReference>
<evidence type="ECO:0000259" key="17">
    <source>
        <dbReference type="PROSITE" id="PS50868"/>
    </source>
</evidence>
<evidence type="ECO:0000256" key="4">
    <source>
        <dbReference type="ARBA" id="ARBA00022603"/>
    </source>
</evidence>
<dbReference type="Gene3D" id="2.30.30.490">
    <property type="match status" value="1"/>
</dbReference>
<dbReference type="InterPro" id="IPR001214">
    <property type="entry name" value="SET_dom"/>
</dbReference>
<evidence type="ECO:0000313" key="20">
    <source>
        <dbReference type="EMBL" id="KAK9874538.1"/>
    </source>
</evidence>
<dbReference type="GO" id="GO:0005694">
    <property type="term" value="C:chromosome"/>
    <property type="evidence" value="ECO:0007669"/>
    <property type="project" value="UniProtKB-SubCell"/>
</dbReference>
<dbReference type="InterPro" id="IPR001487">
    <property type="entry name" value="Bromodomain"/>
</dbReference>
<feature type="compositionally biased region" description="Basic and acidic residues" evidence="14">
    <location>
        <begin position="378"/>
        <end position="389"/>
    </location>
</feature>
<organism evidence="20 21">
    <name type="scientific">Henosepilachna vigintioctopunctata</name>
    <dbReference type="NCBI Taxonomy" id="420089"/>
    <lineage>
        <taxon>Eukaryota</taxon>
        <taxon>Metazoa</taxon>
        <taxon>Ecdysozoa</taxon>
        <taxon>Arthropoda</taxon>
        <taxon>Hexapoda</taxon>
        <taxon>Insecta</taxon>
        <taxon>Pterygota</taxon>
        <taxon>Neoptera</taxon>
        <taxon>Endopterygota</taxon>
        <taxon>Coleoptera</taxon>
        <taxon>Polyphaga</taxon>
        <taxon>Cucujiformia</taxon>
        <taxon>Coccinelloidea</taxon>
        <taxon>Coccinellidae</taxon>
        <taxon>Epilachninae</taxon>
        <taxon>Epilachnini</taxon>
        <taxon>Henosepilachna</taxon>
    </lineage>
</organism>
<feature type="region of interest" description="Disordered" evidence="14">
    <location>
        <begin position="2068"/>
        <end position="2118"/>
    </location>
</feature>
<evidence type="ECO:0000256" key="5">
    <source>
        <dbReference type="ARBA" id="ARBA00022679"/>
    </source>
</evidence>
<evidence type="ECO:0000259" key="18">
    <source>
        <dbReference type="PROSITE" id="PS51038"/>
    </source>
</evidence>
<dbReference type="InterPro" id="IPR043319">
    <property type="entry name" value="PHD_ASH1L"/>
</dbReference>
<evidence type="ECO:0000256" key="6">
    <source>
        <dbReference type="ARBA" id="ARBA00022691"/>
    </source>
</evidence>
<feature type="compositionally biased region" description="Low complexity" evidence="14">
    <location>
        <begin position="1585"/>
        <end position="1602"/>
    </location>
</feature>
<feature type="compositionally biased region" description="Basic and acidic residues" evidence="14">
    <location>
        <begin position="481"/>
        <end position="493"/>
    </location>
</feature>
<dbReference type="GO" id="GO:0032259">
    <property type="term" value="P:methylation"/>
    <property type="evidence" value="ECO:0007669"/>
    <property type="project" value="UniProtKB-KW"/>
</dbReference>
<accession>A0AAW1TW71</accession>
<feature type="domain" description="SET" evidence="16">
    <location>
        <begin position="1394"/>
        <end position="1510"/>
    </location>
</feature>
<name>A0AAW1TW71_9CUCU</name>
<dbReference type="Gene3D" id="1.20.920.10">
    <property type="entry name" value="Bromodomain-like"/>
    <property type="match status" value="1"/>
</dbReference>
<evidence type="ECO:0000256" key="10">
    <source>
        <dbReference type="ARBA" id="ARBA00022853"/>
    </source>
</evidence>
<feature type="compositionally biased region" description="Basic and acidic residues" evidence="14">
    <location>
        <begin position="1575"/>
        <end position="1584"/>
    </location>
</feature>
<keyword evidence="12" id="KW-0539">Nucleus</keyword>
<dbReference type="SMART" id="SM00317">
    <property type="entry name" value="SET"/>
    <property type="match status" value="1"/>
</dbReference>
<feature type="compositionally biased region" description="Polar residues" evidence="14">
    <location>
        <begin position="408"/>
        <end position="437"/>
    </location>
</feature>
<evidence type="ECO:0000256" key="11">
    <source>
        <dbReference type="ARBA" id="ARBA00023117"/>
    </source>
</evidence>
<dbReference type="InterPro" id="IPR036427">
    <property type="entry name" value="Bromodomain-like_sf"/>
</dbReference>
<keyword evidence="3" id="KW-0158">Chromosome</keyword>
<dbReference type="EMBL" id="JARQZJ010000032">
    <property type="protein sequence ID" value="KAK9874538.1"/>
    <property type="molecule type" value="Genomic_DNA"/>
</dbReference>
<feature type="compositionally biased region" description="Basic residues" evidence="14">
    <location>
        <begin position="1033"/>
        <end position="1043"/>
    </location>
</feature>
<dbReference type="PROSITE" id="PS01359">
    <property type="entry name" value="ZF_PHD_1"/>
    <property type="match status" value="1"/>
</dbReference>
<feature type="compositionally biased region" description="Low complexity" evidence="14">
    <location>
        <begin position="145"/>
        <end position="161"/>
    </location>
</feature>
<feature type="region of interest" description="Disordered" evidence="14">
    <location>
        <begin position="1542"/>
        <end position="1605"/>
    </location>
</feature>
<keyword evidence="9" id="KW-0862">Zinc</keyword>
<keyword evidence="6" id="KW-0949">S-adenosyl-L-methionine</keyword>
<dbReference type="InterPro" id="IPR019786">
    <property type="entry name" value="Zinc_finger_PHD-type_CS"/>
</dbReference>
<dbReference type="InterPro" id="IPR006560">
    <property type="entry name" value="AWS_dom"/>
</dbReference>
<dbReference type="GO" id="GO:0006355">
    <property type="term" value="P:regulation of DNA-templated transcription"/>
    <property type="evidence" value="ECO:0007669"/>
    <property type="project" value="TreeGrafter"/>
</dbReference>
<dbReference type="InterPro" id="IPR013083">
    <property type="entry name" value="Znf_RING/FYVE/PHD"/>
</dbReference>
<dbReference type="GO" id="GO:0005654">
    <property type="term" value="C:nucleoplasm"/>
    <property type="evidence" value="ECO:0007669"/>
    <property type="project" value="TreeGrafter"/>
</dbReference>
<dbReference type="CDD" id="cd04717">
    <property type="entry name" value="BAH_polybromo"/>
    <property type="match status" value="1"/>
</dbReference>
<feature type="region of interest" description="Disordered" evidence="14">
    <location>
        <begin position="44"/>
        <end position="233"/>
    </location>
</feature>
<feature type="region of interest" description="Disordered" evidence="14">
    <location>
        <begin position="706"/>
        <end position="725"/>
    </location>
</feature>
<feature type="compositionally biased region" description="Polar residues" evidence="14">
    <location>
        <begin position="1097"/>
        <end position="1109"/>
    </location>
</feature>
<dbReference type="Pfam" id="PF00856">
    <property type="entry name" value="SET"/>
    <property type="match status" value="1"/>
</dbReference>
<evidence type="ECO:0000256" key="2">
    <source>
        <dbReference type="ARBA" id="ARBA00004286"/>
    </source>
</evidence>
<comment type="caution">
    <text evidence="20">The sequence shown here is derived from an EMBL/GenBank/DDBJ whole genome shotgun (WGS) entry which is preliminary data.</text>
</comment>
<dbReference type="PANTHER" id="PTHR46147:SF3">
    <property type="entry name" value="HISTONE-LYSINE N-METHYLTRANSFERASE ASH1"/>
    <property type="match status" value="1"/>
</dbReference>
<comment type="subcellular location">
    <subcellularLocation>
        <location evidence="2">Chromosome</location>
    </subcellularLocation>
    <subcellularLocation>
        <location evidence="1">Nucleus</location>
    </subcellularLocation>
</comment>
<feature type="domain" description="AWS" evidence="19">
    <location>
        <begin position="1349"/>
        <end position="1391"/>
    </location>
</feature>
<dbReference type="SMART" id="SM00439">
    <property type="entry name" value="BAH"/>
    <property type="match status" value="1"/>
</dbReference>
<dbReference type="InterPro" id="IPR001025">
    <property type="entry name" value="BAH_dom"/>
</dbReference>
<feature type="compositionally biased region" description="Basic residues" evidence="14">
    <location>
        <begin position="390"/>
        <end position="402"/>
    </location>
</feature>
<evidence type="ECO:0000256" key="13">
    <source>
        <dbReference type="PROSITE-ProRule" id="PRU00035"/>
    </source>
</evidence>
<keyword evidence="5" id="KW-0808">Transferase</keyword>
<evidence type="ECO:0000256" key="3">
    <source>
        <dbReference type="ARBA" id="ARBA00022454"/>
    </source>
</evidence>
<evidence type="ECO:0008006" key="22">
    <source>
        <dbReference type="Google" id="ProtNLM"/>
    </source>
</evidence>
<dbReference type="InterPro" id="IPR003616">
    <property type="entry name" value="Post-SET_dom"/>
</dbReference>
<dbReference type="PROSITE" id="PS50280">
    <property type="entry name" value="SET"/>
    <property type="match status" value="1"/>
</dbReference>
<evidence type="ECO:0000256" key="12">
    <source>
        <dbReference type="ARBA" id="ARBA00023242"/>
    </source>
</evidence>
<keyword evidence="21" id="KW-1185">Reference proteome</keyword>
<protein>
    <recommendedName>
        <fullName evidence="22">Histone-lysine N-methyltransferase ash1</fullName>
    </recommendedName>
</protein>
<keyword evidence="11 13" id="KW-0103">Bromodomain</keyword>
<feature type="domain" description="BAH" evidence="18">
    <location>
        <begin position="1905"/>
        <end position="2041"/>
    </location>
</feature>
<feature type="compositionally biased region" description="Basic residues" evidence="14">
    <location>
        <begin position="220"/>
        <end position="230"/>
    </location>
</feature>
<dbReference type="InterPro" id="IPR043151">
    <property type="entry name" value="BAH_sf"/>
</dbReference>
<feature type="compositionally biased region" description="Low complexity" evidence="14">
    <location>
        <begin position="68"/>
        <end position="103"/>
    </location>
</feature>
<evidence type="ECO:0000256" key="8">
    <source>
        <dbReference type="ARBA" id="ARBA00022771"/>
    </source>
</evidence>
<keyword evidence="4" id="KW-0489">Methyltransferase</keyword>
<keyword evidence="8" id="KW-0863">Zinc-finger</keyword>
<dbReference type="PROSITE" id="PS51038">
    <property type="entry name" value="BAH"/>
    <property type="match status" value="1"/>
</dbReference>
<proteinExistence type="predicted"/>
<dbReference type="SUPFAM" id="SSF82199">
    <property type="entry name" value="SET domain"/>
    <property type="match status" value="1"/>
</dbReference>
<dbReference type="PANTHER" id="PTHR46147">
    <property type="entry name" value="HISTONE-LYSINE N-METHYLTRANSFERASE ASH1"/>
    <property type="match status" value="1"/>
</dbReference>
<reference evidence="20 21" key="1">
    <citation type="submission" date="2023-03" db="EMBL/GenBank/DDBJ databases">
        <title>Genome insight into feeding habits of ladybird beetles.</title>
        <authorList>
            <person name="Li H.-S."/>
            <person name="Huang Y.-H."/>
            <person name="Pang H."/>
        </authorList>
    </citation>
    <scope>NUCLEOTIDE SEQUENCE [LARGE SCALE GENOMIC DNA]</scope>
    <source>
        <strain evidence="20">SYSU_2023b</strain>
        <tissue evidence="20">Whole body</tissue>
    </source>
</reference>
<dbReference type="PROSITE" id="PS50014">
    <property type="entry name" value="BROMODOMAIN_2"/>
    <property type="match status" value="1"/>
</dbReference>
<feature type="compositionally biased region" description="Basic and acidic residues" evidence="14">
    <location>
        <begin position="522"/>
        <end position="562"/>
    </location>
</feature>
<dbReference type="Pfam" id="PF01426">
    <property type="entry name" value="BAH"/>
    <property type="match status" value="1"/>
</dbReference>
<keyword evidence="7" id="KW-0479">Metal-binding</keyword>
<feature type="compositionally biased region" description="Basic and acidic residues" evidence="14">
    <location>
        <begin position="172"/>
        <end position="182"/>
    </location>
</feature>
<dbReference type="PROSITE" id="PS51215">
    <property type="entry name" value="AWS"/>
    <property type="match status" value="1"/>
</dbReference>
<feature type="region of interest" description="Disordered" evidence="14">
    <location>
        <begin position="291"/>
        <end position="563"/>
    </location>
</feature>
<feature type="compositionally biased region" description="Basic and acidic residues" evidence="14">
    <location>
        <begin position="1216"/>
        <end position="1233"/>
    </location>
</feature>
<feature type="compositionally biased region" description="Polar residues" evidence="14">
    <location>
        <begin position="44"/>
        <end position="58"/>
    </location>
</feature>
<evidence type="ECO:0000256" key="9">
    <source>
        <dbReference type="ARBA" id="ARBA00022833"/>
    </source>
</evidence>
<feature type="domain" description="Post-SET" evidence="17">
    <location>
        <begin position="1518"/>
        <end position="1534"/>
    </location>
</feature>
<dbReference type="Pfam" id="PF00439">
    <property type="entry name" value="Bromodomain"/>
    <property type="match status" value="1"/>
</dbReference>
<dbReference type="GO" id="GO:0003682">
    <property type="term" value="F:chromatin binding"/>
    <property type="evidence" value="ECO:0007669"/>
    <property type="project" value="InterPro"/>
</dbReference>
<dbReference type="InterPro" id="IPR046341">
    <property type="entry name" value="SET_dom_sf"/>
</dbReference>
<dbReference type="SUPFAM" id="SSF57903">
    <property type="entry name" value="FYVE/PHD zinc finger"/>
    <property type="match status" value="1"/>
</dbReference>
<dbReference type="Proteomes" id="UP001431783">
    <property type="component" value="Unassembled WGS sequence"/>
</dbReference>
<feature type="compositionally biased region" description="Basic and acidic residues" evidence="14">
    <location>
        <begin position="196"/>
        <end position="214"/>
    </location>
</feature>
<evidence type="ECO:0000259" key="15">
    <source>
        <dbReference type="PROSITE" id="PS50014"/>
    </source>
</evidence>
<feature type="region of interest" description="Disordered" evidence="14">
    <location>
        <begin position="1097"/>
        <end position="1135"/>
    </location>
</feature>
<feature type="region of interest" description="Disordered" evidence="14">
    <location>
        <begin position="1023"/>
        <end position="1081"/>
    </location>
</feature>
<feature type="compositionally biased region" description="Polar residues" evidence="14">
    <location>
        <begin position="339"/>
        <end position="360"/>
    </location>
</feature>
<keyword evidence="10" id="KW-0156">Chromatin regulator</keyword>
<dbReference type="CDD" id="cd15548">
    <property type="entry name" value="PHD_ASH1L"/>
    <property type="match status" value="1"/>
</dbReference>
<dbReference type="Gene3D" id="3.30.40.10">
    <property type="entry name" value="Zinc/RING finger domain, C3HC4 (zinc finger)"/>
    <property type="match status" value="1"/>
</dbReference>
<feature type="region of interest" description="Disordered" evidence="14">
    <location>
        <begin position="1153"/>
        <end position="1182"/>
    </location>
</feature>
<gene>
    <name evidence="20" type="ORF">WA026_005379</name>
</gene>
<evidence type="ECO:0000313" key="21">
    <source>
        <dbReference type="Proteomes" id="UP001431783"/>
    </source>
</evidence>
<feature type="domain" description="Bromo" evidence="15">
    <location>
        <begin position="1717"/>
        <end position="1787"/>
    </location>
</feature>
<dbReference type="SMART" id="SM00297">
    <property type="entry name" value="BROMO"/>
    <property type="match status" value="1"/>
</dbReference>
<evidence type="ECO:0000259" key="19">
    <source>
        <dbReference type="PROSITE" id="PS51215"/>
    </source>
</evidence>
<feature type="compositionally biased region" description="Basic and acidic residues" evidence="14">
    <location>
        <begin position="450"/>
        <end position="473"/>
    </location>
</feature>
<dbReference type="Pfam" id="PF17907">
    <property type="entry name" value="AWS"/>
    <property type="match status" value="1"/>
</dbReference>
<dbReference type="Pfam" id="PF20826">
    <property type="entry name" value="PHD_5"/>
    <property type="match status" value="1"/>
</dbReference>
<dbReference type="Gene3D" id="2.170.270.10">
    <property type="entry name" value="SET domain"/>
    <property type="match status" value="1"/>
</dbReference>
<sequence>MEGSEGTSQTELYTGWSSVVHQPCEDLEESDLPSTVDIAAFSTGLSVEPSNSSVQTLNADSDSDSEADSSNSGSEASHSGSQSDSSESDSSTTSQGSTSRSSSPAEFSVTSSQTDGLRLTIATVKKPCGSPCPDRPPSKTRSRSTESAASSASESDSRCSTGSRWAARAKIKTCETSKDSPNKRNAHKATTVGKGDTSKRIETKQLPSVKRDSTIGKATSKVKTKSKGTRKMNSSLVGRECGYCSSDGGGGGDDSAAMLASCSLQEIRQEDLAAILPDECDAFGAFEQVKGTGKRVHEEAEMSDSDMELPHQAVDALIQRTTESSSESDQELPNPPALYSNSLLQQFEAQTQMLSTQLTTPKDKKPAAQSGVGSKGGGRSEEKAEISDKSKKRRGRPKKTPKLGRGVSTKQAKVNGNSYGLTPNVSPDSGIQNSPDHISSPEPVSVQKTLKGDPKEKTTADKKNTQIEKDKVITKSSVTTDRLDRHFYGHSEKTLYPPKRRTGRTSARIEPSRTSRHSGKSTKTEEKLQTKNDKNAREKKTRANQDTNEPKTTDKSNHESKRSKSSFLFEICERVSKRLEMGGKLTCRSAAAGQNGKAQKNFKHQKNSFCRQSGVVAKGRSEVKSKTTALKNAKVMHSRHRHKIHKKRKFKILKPVTSVSQDPKLIAEIEKLIAEFTKLCITNNLRPTKENASEILKTLKRVSKKRKTSEYERKKKKQNVSATVNKIESSNEQRLPLKKRHYHVSATETAKPEEVEGEGVVEVENRLDVKNGKVTTSKSCTSVKTCAVVAQPASKQISSGKSSHNFNNNDCESENVDVHIDEAIEACINRFADTKTDVVSVNVIATPITATTPKKRHRLAAMESCVEMSTEEEKADASPESAKKPKTSIESVVTELKMKRNLSPSLGNATQKKAESVAQMITRKKNRLEDLTSNLVSKINPANDSDKKKCPDGGRASVIKYPACKKTKPTELERLDTITSAKPTGIFMPTVEIEMLDAALAETTEKKASSPAPIATVMPSSNLEIQRTPPGTGKKKVRKRRAPNRTGFPTVKKKKKRSIPIAEPERPVAETIPKLGDRVPLDGEEYTSFLNRTENGAILNSSSSPQLDVSNRHRSSTDDPSRWESMSDCDSLPQDERNELDLREFLLGPDYLTGRECDSPATSVDTRDSDRPVGGGVTDLDDLPIGKRLDLLGGGIKGSLACRKRRLRDRSSVSSGDRKMSDDRSTTSGEDRKGGKRIPKWKKRYLVAGLFSDYYKEDDVTVMQKRRESAGRPSKSLTYDPAEHPHGLLPPPYHCGKYLRNRRVSFQLPYDLWWRHTHSQLPGRDSVPSWNYRKVRTNVYNVKAPAQACEAQTCNCEPAQKCGDDCINRMVLSECPANVHRCLNQKIQRHEWAPGLEKFMTDDKGWGVRTKLPIKSNEFILEYVGEVVSDQEFKERMADIYANDTHHYCLHLDAGMVIDGHRMGGDGRFVNHSCEPNCEMQKWSVNGQSRMALFALRDIEAGEELTYDYNFSLFNPAEGQECKCGSEMCRGVIGGKSQRVRQLPLSQTAGKPNCGRVGRPRKVIAKKANGASISDSRESKKEDNQQQQHQPNHQTQQQSQQSMAVPIQVKPISHQQKCYILEHHCFLLRNINKVRKVRDRAVGVQFVNGTSTPNNVASSDHGSAAFLNHLNALQKPRNMKTRRIAQAEDNPDFNRSVKVASVLKDIYDFVVNFKDESGTPLASSLMTLPSKRKTPELYQLVTDPMDFTTVEQNIAKGAYRTTESFDADMNRVLRTFVKFRGRSSAEGVAAARLRRVYEEGKRDSLTKFEDLVGARPPSTFVSRRDKGEEEDIIRCICGMYHDEGLMIQCERCLVWQHCECVRADPAAPSYHCEKCVPREVDYEISMDEFTEHGHRYYMTLLRGDLQLRQGDTVYVLRDIPIPGTDQKHTYKTIGKLDYNDLDIFRIERLWKDSQTGQRLAYGHHYLRPHETYHEPTRKFFPNEVMRVPLYEAVPVELIIEQCWVLDLNTYCKGRPIGADERHVYICEYRVDKSARLFHKVSKAKYTVCTKSYVFERFAERLKVSRSYTPHDLGDTATSKSKAPRKTLLPEEKGAGVARHAGPTPILPQPKVKNRNEQKSRLNKILLSLLSKMPTKQAVDVSYLLEGGRRRNKNKSTKSNQ</sequence>
<feature type="compositionally biased region" description="Polar residues" evidence="14">
    <location>
        <begin position="104"/>
        <end position="115"/>
    </location>
</feature>
<dbReference type="PROSITE" id="PS50868">
    <property type="entry name" value="POST_SET"/>
    <property type="match status" value="1"/>
</dbReference>
<feature type="region of interest" description="Disordered" evidence="14">
    <location>
        <begin position="1207"/>
        <end position="1236"/>
    </location>
</feature>
<dbReference type="SMART" id="SM00570">
    <property type="entry name" value="AWS"/>
    <property type="match status" value="1"/>
</dbReference>
<dbReference type="GO" id="GO:0042800">
    <property type="term" value="F:histone H3K4 methyltransferase activity"/>
    <property type="evidence" value="ECO:0007669"/>
    <property type="project" value="TreeGrafter"/>
</dbReference>
<evidence type="ECO:0000256" key="7">
    <source>
        <dbReference type="ARBA" id="ARBA00022723"/>
    </source>
</evidence>
<evidence type="ECO:0000259" key="16">
    <source>
        <dbReference type="PROSITE" id="PS50280"/>
    </source>
</evidence>
<dbReference type="SUPFAM" id="SSF47370">
    <property type="entry name" value="Bromodomain"/>
    <property type="match status" value="1"/>
</dbReference>
<evidence type="ECO:0000256" key="14">
    <source>
        <dbReference type="SAM" id="MobiDB-lite"/>
    </source>
</evidence>